<evidence type="ECO:0000313" key="2">
    <source>
        <dbReference type="EMBL" id="NHN33958.1"/>
    </source>
</evidence>
<dbReference type="InterPro" id="IPR013022">
    <property type="entry name" value="Xyl_isomerase-like_TIM-brl"/>
</dbReference>
<evidence type="ECO:0000313" key="3">
    <source>
        <dbReference type="Proteomes" id="UP001165962"/>
    </source>
</evidence>
<feature type="domain" description="Xylose isomerase-like TIM barrel" evidence="1">
    <location>
        <begin position="20"/>
        <end position="259"/>
    </location>
</feature>
<gene>
    <name evidence="2" type="ORF">G9U52_29495</name>
</gene>
<dbReference type="InterPro" id="IPR050312">
    <property type="entry name" value="IolE/XylAMocC-like"/>
</dbReference>
<dbReference type="Proteomes" id="UP001165962">
    <property type="component" value="Unassembled WGS sequence"/>
</dbReference>
<dbReference type="Gene3D" id="3.20.20.150">
    <property type="entry name" value="Divalent-metal-dependent TIM barrel enzymes"/>
    <property type="match status" value="1"/>
</dbReference>
<dbReference type="EMBL" id="JAAOIW010000015">
    <property type="protein sequence ID" value="NHN33958.1"/>
    <property type="molecule type" value="Genomic_DNA"/>
</dbReference>
<dbReference type="Pfam" id="PF01261">
    <property type="entry name" value="AP_endonuc_2"/>
    <property type="match status" value="1"/>
</dbReference>
<dbReference type="PANTHER" id="PTHR12110">
    <property type="entry name" value="HYDROXYPYRUVATE ISOMERASE"/>
    <property type="match status" value="1"/>
</dbReference>
<keyword evidence="2" id="KW-0413">Isomerase</keyword>
<keyword evidence="3" id="KW-1185">Reference proteome</keyword>
<dbReference type="PANTHER" id="PTHR12110:SF21">
    <property type="entry name" value="XYLOSE ISOMERASE-LIKE TIM BARREL DOMAIN-CONTAINING PROTEIN"/>
    <property type="match status" value="1"/>
</dbReference>
<protein>
    <submittedName>
        <fullName evidence="2">Sugar phosphate isomerase/epimerase</fullName>
    </submittedName>
</protein>
<sequence>MLKGLTRAGIGAVGSIEDFVRAAAAHEFEAITAGGKELEDWITEKGADSVNAFLSEQGISIASIGLSVQWRTTEEEFTAGLARVAKDAEAAAAVGCTTCTTYVLPSTDDKAAHFMAIATRRLRICAQILAPYGIRFGLEFVGPHHLRTRWANPFVWGLQETIDWIDAIDERNVGLLFDSYHWYTNELGIDDILRLDPSQIVLVHINDAPDVPVSEAIDNERLYPGEGVIDLAGFLRALKQIGYKGTVAQEILVPKPSEESSETLLLRSQEGFRKVYSAAGL</sequence>
<dbReference type="RefSeq" id="WP_166154441.1">
    <property type="nucleotide sequence ID" value="NZ_JAAOIW010000015.1"/>
</dbReference>
<dbReference type="SUPFAM" id="SSF51658">
    <property type="entry name" value="Xylose isomerase-like"/>
    <property type="match status" value="1"/>
</dbReference>
<dbReference type="GO" id="GO:0016853">
    <property type="term" value="F:isomerase activity"/>
    <property type="evidence" value="ECO:0007669"/>
    <property type="project" value="UniProtKB-KW"/>
</dbReference>
<reference evidence="2" key="1">
    <citation type="submission" date="2020-03" db="EMBL/GenBank/DDBJ databases">
        <title>Draft sequencing of Paenibacilllus sp. S3N08.</title>
        <authorList>
            <person name="Kim D.-U."/>
        </authorList>
    </citation>
    <scope>NUCLEOTIDE SEQUENCE</scope>
    <source>
        <strain evidence="2">S3N08</strain>
    </source>
</reference>
<name>A0ABX0JGZ2_9BACL</name>
<dbReference type="InterPro" id="IPR036237">
    <property type="entry name" value="Xyl_isomerase-like_sf"/>
</dbReference>
<proteinExistence type="predicted"/>
<accession>A0ABX0JGZ2</accession>
<comment type="caution">
    <text evidence="2">The sequence shown here is derived from an EMBL/GenBank/DDBJ whole genome shotgun (WGS) entry which is preliminary data.</text>
</comment>
<evidence type="ECO:0000259" key="1">
    <source>
        <dbReference type="Pfam" id="PF01261"/>
    </source>
</evidence>
<organism evidence="2 3">
    <name type="scientific">Paenibacillus agricola</name>
    <dbReference type="NCBI Taxonomy" id="2716264"/>
    <lineage>
        <taxon>Bacteria</taxon>
        <taxon>Bacillati</taxon>
        <taxon>Bacillota</taxon>
        <taxon>Bacilli</taxon>
        <taxon>Bacillales</taxon>
        <taxon>Paenibacillaceae</taxon>
        <taxon>Paenibacillus</taxon>
    </lineage>
</organism>